<evidence type="ECO:0000313" key="1">
    <source>
        <dbReference type="EMBL" id="KIK42138.1"/>
    </source>
</evidence>
<sequence length="63" mass="6841">MASSAGERRTCSTYDASYSLVLYPHMNSHQTHHCVITLLFMTSHSGDGSSLDPAAFTCTPHLP</sequence>
<reference evidence="2" key="2">
    <citation type="submission" date="2015-01" db="EMBL/GenBank/DDBJ databases">
        <title>Evolutionary Origins and Diversification of the Mycorrhizal Mutualists.</title>
        <authorList>
            <consortium name="DOE Joint Genome Institute"/>
            <consortium name="Mycorrhizal Genomics Consortium"/>
            <person name="Kohler A."/>
            <person name="Kuo A."/>
            <person name="Nagy L.G."/>
            <person name="Floudas D."/>
            <person name="Copeland A."/>
            <person name="Barry K.W."/>
            <person name="Cichocki N."/>
            <person name="Veneault-Fourrey C."/>
            <person name="LaButti K."/>
            <person name="Lindquist E.A."/>
            <person name="Lipzen A."/>
            <person name="Lundell T."/>
            <person name="Morin E."/>
            <person name="Murat C."/>
            <person name="Riley R."/>
            <person name="Ohm R."/>
            <person name="Sun H."/>
            <person name="Tunlid A."/>
            <person name="Henrissat B."/>
            <person name="Grigoriev I.V."/>
            <person name="Hibbett D.S."/>
            <person name="Martin F."/>
        </authorList>
    </citation>
    <scope>NUCLEOTIDE SEQUENCE [LARGE SCALE GENOMIC DNA]</scope>
    <source>
        <strain evidence="2">UH-Slu-Lm8-n1</strain>
    </source>
</reference>
<protein>
    <submittedName>
        <fullName evidence="1">Uncharacterized protein</fullName>
    </submittedName>
</protein>
<dbReference type="Proteomes" id="UP000054485">
    <property type="component" value="Unassembled WGS sequence"/>
</dbReference>
<dbReference type="AlphaFoldDB" id="A0A0D0BFS5"/>
<name>A0A0D0BFS5_9AGAM</name>
<dbReference type="InParanoid" id="A0A0D0BFS5"/>
<keyword evidence="2" id="KW-1185">Reference proteome</keyword>
<organism evidence="1 2">
    <name type="scientific">Suillus luteus UH-Slu-Lm8-n1</name>
    <dbReference type="NCBI Taxonomy" id="930992"/>
    <lineage>
        <taxon>Eukaryota</taxon>
        <taxon>Fungi</taxon>
        <taxon>Dikarya</taxon>
        <taxon>Basidiomycota</taxon>
        <taxon>Agaricomycotina</taxon>
        <taxon>Agaricomycetes</taxon>
        <taxon>Agaricomycetidae</taxon>
        <taxon>Boletales</taxon>
        <taxon>Suillineae</taxon>
        <taxon>Suillaceae</taxon>
        <taxon>Suillus</taxon>
    </lineage>
</organism>
<accession>A0A0D0BFS5</accession>
<gene>
    <name evidence="1" type="ORF">CY34DRAFT_805281</name>
</gene>
<dbReference type="EMBL" id="KN835247">
    <property type="protein sequence ID" value="KIK42138.1"/>
    <property type="molecule type" value="Genomic_DNA"/>
</dbReference>
<proteinExistence type="predicted"/>
<evidence type="ECO:0000313" key="2">
    <source>
        <dbReference type="Proteomes" id="UP000054485"/>
    </source>
</evidence>
<reference evidence="1 2" key="1">
    <citation type="submission" date="2014-04" db="EMBL/GenBank/DDBJ databases">
        <authorList>
            <consortium name="DOE Joint Genome Institute"/>
            <person name="Kuo A."/>
            <person name="Ruytinx J."/>
            <person name="Rineau F."/>
            <person name="Colpaert J."/>
            <person name="Kohler A."/>
            <person name="Nagy L.G."/>
            <person name="Floudas D."/>
            <person name="Copeland A."/>
            <person name="Barry K.W."/>
            <person name="Cichocki N."/>
            <person name="Veneault-Fourrey C."/>
            <person name="LaButti K."/>
            <person name="Lindquist E.A."/>
            <person name="Lipzen A."/>
            <person name="Lundell T."/>
            <person name="Morin E."/>
            <person name="Murat C."/>
            <person name="Sun H."/>
            <person name="Tunlid A."/>
            <person name="Henrissat B."/>
            <person name="Grigoriev I.V."/>
            <person name="Hibbett D.S."/>
            <person name="Martin F."/>
            <person name="Nordberg H.P."/>
            <person name="Cantor M.N."/>
            <person name="Hua S.X."/>
        </authorList>
    </citation>
    <scope>NUCLEOTIDE SEQUENCE [LARGE SCALE GENOMIC DNA]</scope>
    <source>
        <strain evidence="1 2">UH-Slu-Lm8-n1</strain>
    </source>
</reference>
<dbReference type="HOGENOM" id="CLU_2887302_0_0_1"/>